<reference evidence="1 2" key="1">
    <citation type="submission" date="2021-03" db="EMBL/GenBank/DDBJ databases">
        <title>Complete genome of Streptomyces formicae strain 1H-GS9 (DSM 100524).</title>
        <authorList>
            <person name="Atanasov K.E."/>
            <person name="Altabella T."/>
            <person name="Ferrer A."/>
        </authorList>
    </citation>
    <scope>NUCLEOTIDE SEQUENCE [LARGE SCALE GENOMIC DNA]</scope>
    <source>
        <strain evidence="1 2">1H-GS9</strain>
    </source>
</reference>
<protein>
    <submittedName>
        <fullName evidence="1">Uncharacterized protein</fullName>
    </submittedName>
</protein>
<sequence length="74" mass="8235">MAGRPVTAAPWDVGPCLWPDDAELDRQLAEADRAFADLHDRPDFALLEHGRSPARAQIPHHRPIADIEPKASYL</sequence>
<dbReference type="RefSeq" id="WP_242332729.1">
    <property type="nucleotide sequence ID" value="NZ_CP071872.1"/>
</dbReference>
<evidence type="ECO:0000313" key="2">
    <source>
        <dbReference type="Proteomes" id="UP000828924"/>
    </source>
</evidence>
<accession>A0ABY3WTB5</accession>
<dbReference type="Proteomes" id="UP000828924">
    <property type="component" value="Chromosome"/>
</dbReference>
<organism evidence="1 2">
    <name type="scientific">Streptomyces formicae</name>
    <dbReference type="NCBI Taxonomy" id="1616117"/>
    <lineage>
        <taxon>Bacteria</taxon>
        <taxon>Bacillati</taxon>
        <taxon>Actinomycetota</taxon>
        <taxon>Actinomycetes</taxon>
        <taxon>Kitasatosporales</taxon>
        <taxon>Streptomycetaceae</taxon>
        <taxon>Streptomyces</taxon>
    </lineage>
</organism>
<name>A0ABY3WTB5_9ACTN</name>
<proteinExistence type="predicted"/>
<dbReference type="EMBL" id="CP071872">
    <property type="protein sequence ID" value="UNM13805.1"/>
    <property type="molecule type" value="Genomic_DNA"/>
</dbReference>
<gene>
    <name evidence="1" type="ORF">J4032_22185</name>
</gene>
<evidence type="ECO:0000313" key="1">
    <source>
        <dbReference type="EMBL" id="UNM13805.1"/>
    </source>
</evidence>
<keyword evidence="2" id="KW-1185">Reference proteome</keyword>